<dbReference type="InterPro" id="IPR007197">
    <property type="entry name" value="rSAM"/>
</dbReference>
<dbReference type="PROSITE" id="PS51918">
    <property type="entry name" value="RADICAL_SAM"/>
    <property type="match status" value="1"/>
</dbReference>
<dbReference type="SMART" id="SM00729">
    <property type="entry name" value="Elp3"/>
    <property type="match status" value="1"/>
</dbReference>
<keyword evidence="2" id="KW-0949">S-adenosyl-L-methionine</keyword>
<dbReference type="PANTHER" id="PTHR43409:SF4">
    <property type="entry name" value="RADICAL SAM SUPERFAMILY PROTEIN"/>
    <property type="match status" value="1"/>
</dbReference>
<evidence type="ECO:0000313" key="8">
    <source>
        <dbReference type="Proteomes" id="UP000777265"/>
    </source>
</evidence>
<dbReference type="SFLD" id="SFLDS00029">
    <property type="entry name" value="Radical_SAM"/>
    <property type="match status" value="1"/>
</dbReference>
<name>A0A971RZC8_9BACT</name>
<gene>
    <name evidence="7" type="ORF">GXY80_01640</name>
</gene>
<dbReference type="GO" id="GO:0051536">
    <property type="term" value="F:iron-sulfur cluster binding"/>
    <property type="evidence" value="ECO:0007669"/>
    <property type="project" value="UniProtKB-KW"/>
</dbReference>
<dbReference type="GO" id="GO:0003824">
    <property type="term" value="F:catalytic activity"/>
    <property type="evidence" value="ECO:0007669"/>
    <property type="project" value="InterPro"/>
</dbReference>
<dbReference type="PANTHER" id="PTHR43409">
    <property type="entry name" value="ANAEROBIC MAGNESIUM-PROTOPORPHYRIN IX MONOMETHYL ESTER CYCLASE-RELATED"/>
    <property type="match status" value="1"/>
</dbReference>
<evidence type="ECO:0000256" key="5">
    <source>
        <dbReference type="ARBA" id="ARBA00023014"/>
    </source>
</evidence>
<protein>
    <submittedName>
        <fullName evidence="7">Radical SAM protein</fullName>
    </submittedName>
</protein>
<dbReference type="SFLD" id="SFLDG01082">
    <property type="entry name" value="B12-binding_domain_containing"/>
    <property type="match status" value="1"/>
</dbReference>
<evidence type="ECO:0000256" key="3">
    <source>
        <dbReference type="ARBA" id="ARBA00022723"/>
    </source>
</evidence>
<evidence type="ECO:0000256" key="4">
    <source>
        <dbReference type="ARBA" id="ARBA00023004"/>
    </source>
</evidence>
<organism evidence="7 8">
    <name type="scientific">Syntrophorhabdus aromaticivorans</name>
    <dbReference type="NCBI Taxonomy" id="328301"/>
    <lineage>
        <taxon>Bacteria</taxon>
        <taxon>Pseudomonadati</taxon>
        <taxon>Thermodesulfobacteriota</taxon>
        <taxon>Syntrophorhabdia</taxon>
        <taxon>Syntrophorhabdales</taxon>
        <taxon>Syntrophorhabdaceae</taxon>
        <taxon>Syntrophorhabdus</taxon>
    </lineage>
</organism>
<comment type="cofactor">
    <cofactor evidence="1">
        <name>[4Fe-4S] cluster</name>
        <dbReference type="ChEBI" id="CHEBI:49883"/>
    </cofactor>
</comment>
<dbReference type="GO" id="GO:0046872">
    <property type="term" value="F:metal ion binding"/>
    <property type="evidence" value="ECO:0007669"/>
    <property type="project" value="UniProtKB-KW"/>
</dbReference>
<dbReference type="AlphaFoldDB" id="A0A971RZC8"/>
<accession>A0A971RZC8</accession>
<dbReference type="Pfam" id="PF04055">
    <property type="entry name" value="Radical_SAM"/>
    <property type="match status" value="1"/>
</dbReference>
<evidence type="ECO:0000313" key="7">
    <source>
        <dbReference type="EMBL" id="NLW34173.1"/>
    </source>
</evidence>
<dbReference type="EMBL" id="JAAYEE010000028">
    <property type="protein sequence ID" value="NLW34173.1"/>
    <property type="molecule type" value="Genomic_DNA"/>
</dbReference>
<dbReference type="InterPro" id="IPR006638">
    <property type="entry name" value="Elp3/MiaA/NifB-like_rSAM"/>
</dbReference>
<dbReference type="InterPro" id="IPR051198">
    <property type="entry name" value="BchE-like"/>
</dbReference>
<dbReference type="SFLD" id="SFLDG01095">
    <property type="entry name" value="Uncharacterised_Radical_SAM_Su"/>
    <property type="match status" value="1"/>
</dbReference>
<keyword evidence="4" id="KW-0408">Iron</keyword>
<dbReference type="InterPro" id="IPR058240">
    <property type="entry name" value="rSAM_sf"/>
</dbReference>
<evidence type="ECO:0000256" key="2">
    <source>
        <dbReference type="ARBA" id="ARBA00022691"/>
    </source>
</evidence>
<evidence type="ECO:0000256" key="1">
    <source>
        <dbReference type="ARBA" id="ARBA00001966"/>
    </source>
</evidence>
<sequence length="350" mass="39966">MYEQGVIRPPSEANSLLVRVTRNCPWNQCIFCPAYKGTKFSKRTVEEIKADIDQMAGEYGGYTFIRSVFLQDADSLLLSTHDLLDILHYIKQKFPDIKRVTSYARAKTLKRKSVAELKELKEAGLTRIHVGMESGSEKVLKMIKKGITQEDIVVGGQRVVEAGISLSEYIMPGIGGKTLSEEHARETARLLNAVRPDFIRVRTFAMHPASPMQKMAQEGTFVPMTDEEIVAEIRLLVSCFDEIHSYFSCADFSLNLLMQVDGYLDEKKSWMLEELDKYLALTKTEKQVYSLLRRSSYMAYPLDVVKDEMLVKQALTEIEKLEKGGEKGFDKYIQLLMSYQLPQPQTEQWS</sequence>
<dbReference type="InterPro" id="IPR023404">
    <property type="entry name" value="rSAM_horseshoe"/>
</dbReference>
<reference evidence="7" key="2">
    <citation type="submission" date="2020-01" db="EMBL/GenBank/DDBJ databases">
        <authorList>
            <person name="Campanaro S."/>
        </authorList>
    </citation>
    <scope>NUCLEOTIDE SEQUENCE</scope>
    <source>
        <strain evidence="7">AS06rmzACSIP_7</strain>
    </source>
</reference>
<dbReference type="SUPFAM" id="SSF102114">
    <property type="entry name" value="Radical SAM enzymes"/>
    <property type="match status" value="1"/>
</dbReference>
<keyword evidence="5" id="KW-0411">Iron-sulfur</keyword>
<dbReference type="Proteomes" id="UP000777265">
    <property type="component" value="Unassembled WGS sequence"/>
</dbReference>
<dbReference type="Gene3D" id="3.80.30.20">
    <property type="entry name" value="tm_1862 like domain"/>
    <property type="match status" value="1"/>
</dbReference>
<dbReference type="CDD" id="cd01335">
    <property type="entry name" value="Radical_SAM"/>
    <property type="match status" value="1"/>
</dbReference>
<evidence type="ECO:0000259" key="6">
    <source>
        <dbReference type="PROSITE" id="PS51918"/>
    </source>
</evidence>
<proteinExistence type="predicted"/>
<reference evidence="7" key="1">
    <citation type="journal article" date="2020" name="Biotechnol. Biofuels">
        <title>New insights from the biogas microbiome by comprehensive genome-resolved metagenomics of nearly 1600 species originating from multiple anaerobic digesters.</title>
        <authorList>
            <person name="Campanaro S."/>
            <person name="Treu L."/>
            <person name="Rodriguez-R L.M."/>
            <person name="Kovalovszki A."/>
            <person name="Ziels R.M."/>
            <person name="Maus I."/>
            <person name="Zhu X."/>
            <person name="Kougias P.G."/>
            <person name="Basile A."/>
            <person name="Luo G."/>
            <person name="Schluter A."/>
            <person name="Konstantinidis K.T."/>
            <person name="Angelidaki I."/>
        </authorList>
    </citation>
    <scope>NUCLEOTIDE SEQUENCE</scope>
    <source>
        <strain evidence="7">AS06rmzACSIP_7</strain>
    </source>
</reference>
<comment type="caution">
    <text evidence="7">The sequence shown here is derived from an EMBL/GenBank/DDBJ whole genome shotgun (WGS) entry which is preliminary data.</text>
</comment>
<feature type="domain" description="Radical SAM core" evidence="6">
    <location>
        <begin position="10"/>
        <end position="241"/>
    </location>
</feature>
<keyword evidence="3" id="KW-0479">Metal-binding</keyword>